<proteinExistence type="inferred from homology"/>
<evidence type="ECO:0000256" key="7">
    <source>
        <dbReference type="SAM" id="Phobius"/>
    </source>
</evidence>
<dbReference type="RefSeq" id="WP_311424881.1">
    <property type="nucleotide sequence ID" value="NZ_JAVREH010000050.1"/>
</dbReference>
<comment type="caution">
    <text evidence="9">The sequence shown here is derived from an EMBL/GenBank/DDBJ whole genome shotgun (WGS) entry which is preliminary data.</text>
</comment>
<feature type="transmembrane region" description="Helical" evidence="7">
    <location>
        <begin position="12"/>
        <end position="31"/>
    </location>
</feature>
<dbReference type="PANTHER" id="PTHR30506:SF3">
    <property type="entry name" value="UPF0126 INNER MEMBRANE PROTEIN YADS-RELATED"/>
    <property type="match status" value="1"/>
</dbReference>
<keyword evidence="10" id="KW-1185">Reference proteome</keyword>
<name>A0ABU2JFN4_9ACTN</name>
<evidence type="ECO:0000256" key="2">
    <source>
        <dbReference type="ARBA" id="ARBA00008193"/>
    </source>
</evidence>
<feature type="transmembrane region" description="Helical" evidence="7">
    <location>
        <begin position="181"/>
        <end position="199"/>
    </location>
</feature>
<organism evidence="9 10">
    <name type="scientific">Jatrophihabitans lederbergiae</name>
    <dbReference type="NCBI Taxonomy" id="3075547"/>
    <lineage>
        <taxon>Bacteria</taxon>
        <taxon>Bacillati</taxon>
        <taxon>Actinomycetota</taxon>
        <taxon>Actinomycetes</taxon>
        <taxon>Jatrophihabitantales</taxon>
        <taxon>Jatrophihabitantaceae</taxon>
        <taxon>Jatrophihabitans</taxon>
    </lineage>
</organism>
<feature type="domain" description="Glycine transporter" evidence="8">
    <location>
        <begin position="100"/>
        <end position="174"/>
    </location>
</feature>
<comment type="subcellular location">
    <subcellularLocation>
        <location evidence="1">Cell membrane</location>
        <topology evidence="1">Multi-pass membrane protein</topology>
    </subcellularLocation>
</comment>
<evidence type="ECO:0000259" key="8">
    <source>
        <dbReference type="Pfam" id="PF03458"/>
    </source>
</evidence>
<feature type="transmembrane region" description="Helical" evidence="7">
    <location>
        <begin position="71"/>
        <end position="89"/>
    </location>
</feature>
<evidence type="ECO:0000313" key="9">
    <source>
        <dbReference type="EMBL" id="MDT0263737.1"/>
    </source>
</evidence>
<dbReference type="InterPro" id="IPR005115">
    <property type="entry name" value="Gly_transporter"/>
</dbReference>
<keyword evidence="5 7" id="KW-1133">Transmembrane helix</keyword>
<feature type="transmembrane region" description="Helical" evidence="7">
    <location>
        <begin position="118"/>
        <end position="141"/>
    </location>
</feature>
<evidence type="ECO:0000256" key="5">
    <source>
        <dbReference type="ARBA" id="ARBA00022989"/>
    </source>
</evidence>
<protein>
    <submittedName>
        <fullName evidence="9">Trimeric intracellular cation channel family protein</fullName>
    </submittedName>
</protein>
<dbReference type="EMBL" id="JAVREH010000050">
    <property type="protein sequence ID" value="MDT0263737.1"/>
    <property type="molecule type" value="Genomic_DNA"/>
</dbReference>
<dbReference type="PANTHER" id="PTHR30506">
    <property type="entry name" value="INNER MEMBRANE PROTEIN"/>
    <property type="match status" value="1"/>
</dbReference>
<feature type="transmembrane region" description="Helical" evidence="7">
    <location>
        <begin position="38"/>
        <end position="59"/>
    </location>
</feature>
<reference evidence="10" key="1">
    <citation type="submission" date="2023-07" db="EMBL/GenBank/DDBJ databases">
        <title>30 novel species of actinomycetes from the DSMZ collection.</title>
        <authorList>
            <person name="Nouioui I."/>
        </authorList>
    </citation>
    <scope>NUCLEOTIDE SEQUENCE [LARGE SCALE GENOMIC DNA]</scope>
    <source>
        <strain evidence="10">DSM 44399</strain>
    </source>
</reference>
<dbReference type="Proteomes" id="UP001183176">
    <property type="component" value="Unassembled WGS sequence"/>
</dbReference>
<dbReference type="Pfam" id="PF03458">
    <property type="entry name" value="Gly_transporter"/>
    <property type="match status" value="2"/>
</dbReference>
<gene>
    <name evidence="9" type="ORF">RM423_20390</name>
</gene>
<keyword evidence="6 7" id="KW-0472">Membrane</keyword>
<accession>A0ABU2JFN4</accession>
<feature type="domain" description="Glycine transporter" evidence="8">
    <location>
        <begin position="14"/>
        <end position="87"/>
    </location>
</feature>
<evidence type="ECO:0000256" key="3">
    <source>
        <dbReference type="ARBA" id="ARBA00022475"/>
    </source>
</evidence>
<evidence type="ECO:0000256" key="6">
    <source>
        <dbReference type="ARBA" id="ARBA00023136"/>
    </source>
</evidence>
<sequence>MAEVSTVIPELLRALDLTGVLANALLGGVVARQHRLDPVGFGVLAILSGLGGGVIRDVLLQRGTPVALTDFAYLVMALGGAAVAFLVPLDGRVWQRVFPLVDALALGCWAASGAQKTLLVGLGWLPAVLLGTVTAVGGGAVRDVVLGRLPSIFGGNTLYATCALAASGLLVILHVNSLTRVGPLIATVFGAALCLLARWRGWMLPEEVSLRRTGSGAGSSGEESS</sequence>
<keyword evidence="4 7" id="KW-0812">Transmembrane</keyword>
<feature type="transmembrane region" description="Helical" evidence="7">
    <location>
        <begin position="153"/>
        <end position="175"/>
    </location>
</feature>
<evidence type="ECO:0000313" key="10">
    <source>
        <dbReference type="Proteomes" id="UP001183176"/>
    </source>
</evidence>
<comment type="similarity">
    <text evidence="2">Belongs to the UPF0126 family.</text>
</comment>
<evidence type="ECO:0000256" key="1">
    <source>
        <dbReference type="ARBA" id="ARBA00004651"/>
    </source>
</evidence>
<evidence type="ECO:0000256" key="4">
    <source>
        <dbReference type="ARBA" id="ARBA00022692"/>
    </source>
</evidence>
<keyword evidence="3" id="KW-1003">Cell membrane</keyword>